<feature type="repeat" description="PPR" evidence="2">
    <location>
        <begin position="352"/>
        <end position="386"/>
    </location>
</feature>
<feature type="compositionally biased region" description="Polar residues" evidence="3">
    <location>
        <begin position="633"/>
        <end position="645"/>
    </location>
</feature>
<dbReference type="InterPro" id="IPR057027">
    <property type="entry name" value="TPR_mt"/>
</dbReference>
<dbReference type="Pfam" id="PF13812">
    <property type="entry name" value="PPR_3"/>
    <property type="match status" value="1"/>
</dbReference>
<protein>
    <recommendedName>
        <fullName evidence="4">Pentatricopeptide repeat-containing protein-mitochondrial domain-containing protein</fullName>
    </recommendedName>
</protein>
<dbReference type="EMBL" id="HBHW01001032">
    <property type="protein sequence ID" value="CAE0032881.1"/>
    <property type="molecule type" value="Transcribed_RNA"/>
</dbReference>
<feature type="repeat" description="PPR" evidence="2">
    <location>
        <begin position="204"/>
        <end position="238"/>
    </location>
</feature>
<reference evidence="5" key="1">
    <citation type="submission" date="2021-01" db="EMBL/GenBank/DDBJ databases">
        <authorList>
            <person name="Corre E."/>
            <person name="Pelletier E."/>
            <person name="Niang G."/>
            <person name="Scheremetjew M."/>
            <person name="Finn R."/>
            <person name="Kale V."/>
            <person name="Holt S."/>
            <person name="Cochrane G."/>
            <person name="Meng A."/>
            <person name="Brown T."/>
            <person name="Cohen L."/>
        </authorList>
    </citation>
    <scope>NUCLEOTIDE SEQUENCE</scope>
    <source>
        <strain evidence="5">CCMP 769</strain>
    </source>
</reference>
<dbReference type="InterPro" id="IPR002885">
    <property type="entry name" value="PPR_rpt"/>
</dbReference>
<sequence>MIKRSGFRVATSGVGLRHVSSGVDGPSFGSVFGRIEGAGEELRKGKSDGGIQSGSKLDSVQASLFHGIAEAFKAIPPKQGKGRTKPALRGVSLVKNADELTKELRKLFNARDYYLCSSFYVKSTSPTEDRFDPDRSSYFYAIAACGKTDYSMLGNKLLEELEKKGIAPHELEYRSILKACSNRGELHLCLDIIERMKLMGLKPSVDCYNQVLLTMCRNGQMTSAERIINEMTKQGVKPNQDTYEALVNGHVSAGKFTAALEQLEKGESGLGIMHPVTYLNVLGHLADSGSTHMVAELLRKLDRAATRFKLEDKQIPLGLYSALLFAASTQLDGKLSLSLWSKMRTQYPDNIAQAAGYSAVNCLGRLGRFEDAFEILQEMSAAGVQPSIVNLKGLVRGLKKSPREADRAYYLLSDMKAQGKTVNLPEVNVILNACAEIGDIDRTYQTFEALRTEFGLSPSIESFNALFTAVRMSGQLSKVQSILLDMKKQDLRPNSESFEILTMALQQYQKPQNAVAMVETGVGTGIHPTKKTLAVLQRKAKLDMRDDQSEAEKALGKKVMAFGFRYRNNRLFVDDVAPKYERMGRVNGQARSSYSSSSPVRSWFPSQERAGRSPQSARGGSFRKGRSRGDDVNASTMKETQSPSEENGKSRRRTEKSLKAGGKKAKEAAEPTPDESLPEKTLTAAEAKEGVEQAAS</sequence>
<name>A0A7S2ZAH4_9RHOD</name>
<feature type="compositionally biased region" description="Low complexity" evidence="3">
    <location>
        <begin position="592"/>
        <end position="606"/>
    </location>
</feature>
<feature type="repeat" description="PPR" evidence="2">
    <location>
        <begin position="169"/>
        <end position="203"/>
    </location>
</feature>
<evidence type="ECO:0000259" key="4">
    <source>
        <dbReference type="Pfam" id="PF23276"/>
    </source>
</evidence>
<dbReference type="PANTHER" id="PTHR47936:SF1">
    <property type="entry name" value="PENTATRICOPEPTIDE REPEAT-CONTAINING PROTEIN GUN1, CHLOROPLASTIC"/>
    <property type="match status" value="1"/>
</dbReference>
<dbReference type="InterPro" id="IPR011990">
    <property type="entry name" value="TPR-like_helical_dom_sf"/>
</dbReference>
<evidence type="ECO:0000313" key="5">
    <source>
        <dbReference type="EMBL" id="CAE0032881.1"/>
    </source>
</evidence>
<feature type="domain" description="Pentatricopeptide repeat-containing protein-mitochondrial" evidence="4">
    <location>
        <begin position="360"/>
        <end position="448"/>
    </location>
</feature>
<feature type="region of interest" description="Disordered" evidence="3">
    <location>
        <begin position="588"/>
        <end position="696"/>
    </location>
</feature>
<accession>A0A7S2ZAH4</accession>
<keyword evidence="1" id="KW-0677">Repeat</keyword>
<evidence type="ECO:0000256" key="2">
    <source>
        <dbReference type="PROSITE-ProRule" id="PRU00708"/>
    </source>
</evidence>
<organism evidence="5">
    <name type="scientific">Rhodosorus marinus</name>
    <dbReference type="NCBI Taxonomy" id="101924"/>
    <lineage>
        <taxon>Eukaryota</taxon>
        <taxon>Rhodophyta</taxon>
        <taxon>Stylonematophyceae</taxon>
        <taxon>Stylonematales</taxon>
        <taxon>Stylonemataceae</taxon>
        <taxon>Rhodosorus</taxon>
    </lineage>
</organism>
<evidence type="ECO:0000256" key="3">
    <source>
        <dbReference type="SAM" id="MobiDB-lite"/>
    </source>
</evidence>
<dbReference type="NCBIfam" id="TIGR00756">
    <property type="entry name" value="PPR"/>
    <property type="match status" value="3"/>
</dbReference>
<feature type="compositionally biased region" description="Basic and acidic residues" evidence="3">
    <location>
        <begin position="686"/>
        <end position="696"/>
    </location>
</feature>
<dbReference type="AlphaFoldDB" id="A0A7S2ZAH4"/>
<proteinExistence type="predicted"/>
<gene>
    <name evidence="5" type="ORF">RMAR00112_LOCUS821</name>
</gene>
<dbReference type="PANTHER" id="PTHR47936">
    <property type="entry name" value="PPR_LONG DOMAIN-CONTAINING PROTEIN"/>
    <property type="match status" value="1"/>
</dbReference>
<dbReference type="Pfam" id="PF01535">
    <property type="entry name" value="PPR"/>
    <property type="match status" value="1"/>
</dbReference>
<dbReference type="Pfam" id="PF23276">
    <property type="entry name" value="TPR_24"/>
    <property type="match status" value="1"/>
</dbReference>
<dbReference type="Pfam" id="PF13041">
    <property type="entry name" value="PPR_2"/>
    <property type="match status" value="1"/>
</dbReference>
<dbReference type="PROSITE" id="PS51375">
    <property type="entry name" value="PPR"/>
    <property type="match status" value="3"/>
</dbReference>
<dbReference type="Gene3D" id="1.25.40.10">
    <property type="entry name" value="Tetratricopeptide repeat domain"/>
    <property type="match status" value="2"/>
</dbReference>
<evidence type="ECO:0000256" key="1">
    <source>
        <dbReference type="ARBA" id="ARBA00022737"/>
    </source>
</evidence>